<dbReference type="PANTHER" id="PTHR23310">
    <property type="entry name" value="ACYL-COA-BINDING PROTEIN, ACBP"/>
    <property type="match status" value="1"/>
</dbReference>
<dbReference type="Gene3D" id="1.20.80.10">
    <property type="match status" value="1"/>
</dbReference>
<dbReference type="InterPro" id="IPR035984">
    <property type="entry name" value="Acyl-CoA-binding_sf"/>
</dbReference>
<gene>
    <name evidence="3" type="ORF">AB5I84_06690</name>
</gene>
<proteinExistence type="predicted"/>
<evidence type="ECO:0000313" key="3">
    <source>
        <dbReference type="EMBL" id="MEY1661834.1"/>
    </source>
</evidence>
<dbReference type="EMBL" id="JBGCUO010000001">
    <property type="protein sequence ID" value="MEY1661834.1"/>
    <property type="molecule type" value="Genomic_DNA"/>
</dbReference>
<evidence type="ECO:0000256" key="1">
    <source>
        <dbReference type="ARBA" id="ARBA00023121"/>
    </source>
</evidence>
<protein>
    <submittedName>
        <fullName evidence="3">Acyl-CoA-binding protein</fullName>
    </submittedName>
</protein>
<dbReference type="PROSITE" id="PS51228">
    <property type="entry name" value="ACB_2"/>
    <property type="match status" value="1"/>
</dbReference>
<comment type="caution">
    <text evidence="3">The sequence shown here is derived from an EMBL/GenBank/DDBJ whole genome shotgun (WGS) entry which is preliminary data.</text>
</comment>
<dbReference type="Pfam" id="PF00887">
    <property type="entry name" value="ACBP"/>
    <property type="match status" value="1"/>
</dbReference>
<name>A0ABV4AGK8_9GAMM</name>
<reference evidence="3 4" key="1">
    <citation type="submission" date="2024-07" db="EMBL/GenBank/DDBJ databases">
        <authorList>
            <person name="Ren Q."/>
        </authorList>
    </citation>
    <scope>NUCLEOTIDE SEQUENCE [LARGE SCALE GENOMIC DNA]</scope>
    <source>
        <strain evidence="3 4">REN37</strain>
    </source>
</reference>
<evidence type="ECO:0000259" key="2">
    <source>
        <dbReference type="PROSITE" id="PS51228"/>
    </source>
</evidence>
<dbReference type="InterPro" id="IPR022408">
    <property type="entry name" value="Acyl-CoA-binding_prot_CS"/>
</dbReference>
<accession>A0ABV4AGK8</accession>
<evidence type="ECO:0000313" key="4">
    <source>
        <dbReference type="Proteomes" id="UP001562065"/>
    </source>
</evidence>
<dbReference type="SUPFAM" id="SSF47027">
    <property type="entry name" value="Acyl-CoA binding protein"/>
    <property type="match status" value="1"/>
</dbReference>
<dbReference type="PRINTS" id="PR00689">
    <property type="entry name" value="ACOABINDINGP"/>
</dbReference>
<dbReference type="InterPro" id="IPR000582">
    <property type="entry name" value="Acyl-CoA-binding_protein"/>
</dbReference>
<keyword evidence="4" id="KW-1185">Reference proteome</keyword>
<dbReference type="PROSITE" id="PS00880">
    <property type="entry name" value="ACB_1"/>
    <property type="match status" value="1"/>
</dbReference>
<dbReference type="RefSeq" id="WP_369455083.1">
    <property type="nucleotide sequence ID" value="NZ_JBGCUO010000001.1"/>
</dbReference>
<dbReference type="PANTHER" id="PTHR23310:SF62">
    <property type="entry name" value="ACYL-COA BINDING PROTEIN 1, ISOFORM A"/>
    <property type="match status" value="1"/>
</dbReference>
<sequence length="87" mass="9712">MSDIQAFEQAKQDVGTLTKRPSNDDLLYLYAHYKQGSVGDVQGKRPGMLDVKGRAMYDAWAKLKGVGQQDARQRYIAKVSALLASHR</sequence>
<dbReference type="InterPro" id="IPR014352">
    <property type="entry name" value="FERM/acyl-CoA-bd_prot_sf"/>
</dbReference>
<organism evidence="3 4">
    <name type="scientific">Isoalcanivorax beigongshangi</name>
    <dbReference type="NCBI Taxonomy" id="3238810"/>
    <lineage>
        <taxon>Bacteria</taxon>
        <taxon>Pseudomonadati</taxon>
        <taxon>Pseudomonadota</taxon>
        <taxon>Gammaproteobacteria</taxon>
        <taxon>Oceanospirillales</taxon>
        <taxon>Alcanivoracaceae</taxon>
        <taxon>Isoalcanivorax</taxon>
    </lineage>
</organism>
<dbReference type="Proteomes" id="UP001562065">
    <property type="component" value="Unassembled WGS sequence"/>
</dbReference>
<keyword evidence="1" id="KW-0446">Lipid-binding</keyword>
<feature type="domain" description="ACB" evidence="2">
    <location>
        <begin position="1"/>
        <end position="87"/>
    </location>
</feature>